<dbReference type="NCBIfam" id="TIGR00786">
    <property type="entry name" value="dctM"/>
    <property type="match status" value="1"/>
</dbReference>
<accession>M1WK78</accession>
<dbReference type="RefSeq" id="WP_015415170.1">
    <property type="nucleotide sequence ID" value="NC_020409.1"/>
</dbReference>
<dbReference type="EMBL" id="FO203427">
    <property type="protein sequence ID" value="CCH49126.1"/>
    <property type="molecule type" value="Genomic_DNA"/>
</dbReference>
<feature type="transmembrane region" description="Helical" evidence="7">
    <location>
        <begin position="224"/>
        <end position="246"/>
    </location>
</feature>
<dbReference type="Pfam" id="PF06808">
    <property type="entry name" value="DctM"/>
    <property type="match status" value="1"/>
</dbReference>
<dbReference type="InterPro" id="IPR010656">
    <property type="entry name" value="DctM"/>
</dbReference>
<dbReference type="BioCyc" id="DPIE1322246:BN4_RS09485-MONOMER"/>
<name>M1WK78_PSEP2</name>
<feature type="transmembrane region" description="Helical" evidence="7">
    <location>
        <begin position="412"/>
        <end position="433"/>
    </location>
</feature>
<dbReference type="HOGENOM" id="CLU_019824_4_0_7"/>
<feature type="transmembrane region" description="Helical" evidence="7">
    <location>
        <begin position="85"/>
        <end position="108"/>
    </location>
</feature>
<evidence type="ECO:0000256" key="7">
    <source>
        <dbReference type="SAM" id="Phobius"/>
    </source>
</evidence>
<evidence type="ECO:0000313" key="10">
    <source>
        <dbReference type="Proteomes" id="UP000011724"/>
    </source>
</evidence>
<evidence type="ECO:0000256" key="4">
    <source>
        <dbReference type="ARBA" id="ARBA00022692"/>
    </source>
</evidence>
<dbReference type="Proteomes" id="UP000011724">
    <property type="component" value="Chromosome"/>
</dbReference>
<dbReference type="GO" id="GO:0022857">
    <property type="term" value="F:transmembrane transporter activity"/>
    <property type="evidence" value="ECO:0007669"/>
    <property type="project" value="TreeGrafter"/>
</dbReference>
<reference evidence="10" key="2">
    <citation type="journal article" date="2013" name="Stand. Genomic Sci.">
        <title>Complete genome sequence of Desulfocapsa sulfexigens, a marine deltaproteobacterium specialized in disproportionating inorganic sulfur compounds.</title>
        <authorList>
            <person name="Finster K.W."/>
            <person name="Kjeldsen K.U."/>
            <person name="Kube M."/>
            <person name="Reinhardt R."/>
            <person name="Mussmann M."/>
            <person name="Amann R."/>
            <person name="Schreiber L."/>
        </authorList>
    </citation>
    <scope>NUCLEOTIDE SEQUENCE [LARGE SCALE GENOMIC DNA]</scope>
    <source>
        <strain evidence="10">DSM 10523 / SB164P1</strain>
    </source>
</reference>
<evidence type="ECO:0000256" key="5">
    <source>
        <dbReference type="ARBA" id="ARBA00022989"/>
    </source>
</evidence>
<dbReference type="GO" id="GO:0005886">
    <property type="term" value="C:plasma membrane"/>
    <property type="evidence" value="ECO:0007669"/>
    <property type="project" value="UniProtKB-SubCell"/>
</dbReference>
<comment type="subcellular location">
    <subcellularLocation>
        <location evidence="1">Cell inner membrane</location>
        <topology evidence="1">Multi-pass membrane protein</topology>
    </subcellularLocation>
</comment>
<evidence type="ECO:0000256" key="2">
    <source>
        <dbReference type="ARBA" id="ARBA00022475"/>
    </source>
</evidence>
<keyword evidence="6 7" id="KW-0472">Membrane</keyword>
<reference evidence="9 10" key="1">
    <citation type="journal article" date="2013" name="PLoS ONE">
        <title>The first genomic and proteomic characterization of a deep-sea sulfate reducer: insights into the piezophilic lifestyle of Desulfovibrio piezophilus.</title>
        <authorList>
            <person name="Pradel N."/>
            <person name="Ji B."/>
            <person name="Gimenez G."/>
            <person name="Talla E."/>
            <person name="Lenoble P."/>
            <person name="Garel M."/>
            <person name="Tamburini C."/>
            <person name="Fourquet P."/>
            <person name="Lebrun R."/>
            <person name="Bertin P."/>
            <person name="Denis Y."/>
            <person name="Pophillat M."/>
            <person name="Barbe V."/>
            <person name="Ollivier B."/>
            <person name="Dolla A."/>
        </authorList>
    </citation>
    <scope>NUCLEOTIDE SEQUENCE [LARGE SCALE GENOMIC DNA]</scope>
    <source>
        <strain evidence="10">DSM 10523 / SB164P1</strain>
    </source>
</reference>
<feature type="transmembrane region" description="Helical" evidence="7">
    <location>
        <begin position="284"/>
        <end position="306"/>
    </location>
</feature>
<evidence type="ECO:0000256" key="1">
    <source>
        <dbReference type="ARBA" id="ARBA00004429"/>
    </source>
</evidence>
<proteinExistence type="predicted"/>
<dbReference type="PANTHER" id="PTHR33362">
    <property type="entry name" value="SIALIC ACID TRAP TRANSPORTER PERMEASE PROTEIN SIAT-RELATED"/>
    <property type="match status" value="1"/>
</dbReference>
<gene>
    <name evidence="9" type="ordered locus">BN4_11891</name>
</gene>
<dbReference type="AlphaFoldDB" id="M1WK78"/>
<dbReference type="PIRSF" id="PIRSF006066">
    <property type="entry name" value="HI0050"/>
    <property type="match status" value="1"/>
</dbReference>
<feature type="transmembrane region" description="Helical" evidence="7">
    <location>
        <begin position="114"/>
        <end position="131"/>
    </location>
</feature>
<evidence type="ECO:0000313" key="9">
    <source>
        <dbReference type="EMBL" id="CCH49126.1"/>
    </source>
</evidence>
<keyword evidence="5 7" id="KW-1133">Transmembrane helix</keyword>
<protein>
    <submittedName>
        <fullName evidence="9">TRAP dicarboxylate transporter, DctM subunit</fullName>
    </submittedName>
</protein>
<dbReference type="STRING" id="1322246.BN4_11891"/>
<dbReference type="OrthoDB" id="5404879at2"/>
<evidence type="ECO:0000256" key="3">
    <source>
        <dbReference type="ARBA" id="ARBA00022519"/>
    </source>
</evidence>
<feature type="domain" description="TRAP C4-dicarboxylate transport system permease DctM subunit" evidence="8">
    <location>
        <begin position="10"/>
        <end position="429"/>
    </location>
</feature>
<dbReference type="PANTHER" id="PTHR33362:SF7">
    <property type="entry name" value="SLL1103 PROTEIN"/>
    <property type="match status" value="1"/>
</dbReference>
<feature type="transmembrane region" description="Helical" evidence="7">
    <location>
        <begin position="174"/>
        <end position="195"/>
    </location>
</feature>
<feature type="transmembrane region" description="Helical" evidence="7">
    <location>
        <begin position="143"/>
        <end position="168"/>
    </location>
</feature>
<keyword evidence="10" id="KW-1185">Reference proteome</keyword>
<keyword evidence="4 7" id="KW-0812">Transmembrane</keyword>
<organism evidence="9 10">
    <name type="scientific">Pseudodesulfovibrio piezophilus (strain DSM 21447 / JCM 15486 / C1TLV30)</name>
    <name type="common">Desulfovibrio piezophilus</name>
    <dbReference type="NCBI Taxonomy" id="1322246"/>
    <lineage>
        <taxon>Bacteria</taxon>
        <taxon>Pseudomonadati</taxon>
        <taxon>Thermodesulfobacteriota</taxon>
        <taxon>Desulfovibrionia</taxon>
        <taxon>Desulfovibrionales</taxon>
        <taxon>Desulfovibrionaceae</taxon>
    </lineage>
</organism>
<evidence type="ECO:0000259" key="8">
    <source>
        <dbReference type="Pfam" id="PF06808"/>
    </source>
</evidence>
<keyword evidence="3" id="KW-0997">Cell inner membrane</keyword>
<dbReference type="InterPro" id="IPR004681">
    <property type="entry name" value="TRAP_DctM"/>
</dbReference>
<dbReference type="KEGG" id="dpi:BN4_11891"/>
<keyword evidence="2" id="KW-1003">Cell membrane</keyword>
<feature type="transmembrane region" description="Helical" evidence="7">
    <location>
        <begin position="366"/>
        <end position="392"/>
    </location>
</feature>
<feature type="transmembrane region" description="Helical" evidence="7">
    <location>
        <begin position="326"/>
        <end position="354"/>
    </location>
</feature>
<dbReference type="eggNOG" id="COG4664">
    <property type="taxonomic scope" value="Bacteria"/>
</dbReference>
<feature type="transmembrane region" description="Helical" evidence="7">
    <location>
        <begin position="51"/>
        <end position="73"/>
    </location>
</feature>
<evidence type="ECO:0000256" key="6">
    <source>
        <dbReference type="ARBA" id="ARBA00023136"/>
    </source>
</evidence>
<dbReference type="PATRIC" id="fig|879567.3.peg.2000"/>
<sequence>MMEALPLIMFAVLTVLLMLGFPVAFTLLGTSLVFGVIGFGWDFFNLLPLRIWGTMNNFTLIAVPLFVFMGVMLERSGLAEDLLETMALLFGRMCGGLAVSVVIVGMLLGASTGIVGATVVTMGLISLPTMLRRGYQTELATGVIAASGTLGQIIPPSIVLVLLGDIIGVSVGNLFMGAVIPGMVLVGLYIIYIIIYSRLNKSCAPTIPDEEWAAIKAAGLWSRVLKALVPPLLLMTCVLGSIFAGVASPTEAAAVGAAGAIVLSILNGRFTFKRLRETMNSTMVLTCMVFTILVGAGAFGLVFRGLGGDTVIRDYITHLAFGKWTVMFIVMSIIFVIGFFLDFIEITFIHIPVLAPIMADFGFDPLWFAILFAVNLQTSFMTPPFGFSLFYLKGVSPPHVKTGQIYKGIIPFVLLQVIGLGLVVAFPAMATWLPKVVFGN</sequence>